<name>A0A7G8Q851_9GAMM</name>
<gene>
    <name evidence="3" type="ORF">H8F01_07565</name>
</gene>
<feature type="chain" id="PRO_5028938375" evidence="1">
    <location>
        <begin position="22"/>
        <end position="130"/>
    </location>
</feature>
<protein>
    <submittedName>
        <fullName evidence="3">Cupin domain-containing protein</fullName>
    </submittedName>
</protein>
<dbReference type="InterPro" id="IPR013096">
    <property type="entry name" value="Cupin_2"/>
</dbReference>
<dbReference type="RefSeq" id="WP_187058387.1">
    <property type="nucleotide sequence ID" value="NZ_CP060412.1"/>
</dbReference>
<evidence type="ECO:0000313" key="3">
    <source>
        <dbReference type="EMBL" id="QNK02959.1"/>
    </source>
</evidence>
<dbReference type="KEGG" id="dtl:H8F01_07565"/>
<dbReference type="PANTHER" id="PTHR38599">
    <property type="entry name" value="CUPIN DOMAIN PROTEIN (AFU_ORTHOLOGUE AFUA_3G13620)"/>
    <property type="match status" value="1"/>
</dbReference>
<sequence>MRSARVLAWLMMMGVIVPAMATQDESLLTAALTRAPGQSLQALRVTYAPGEASKPHSHDRDAYVYVLQGHVRSQVEGQPLRVYAPGESWFEPAGAHHQVSANASRSEPATFLVVFVGAPPAQPGSRTQSR</sequence>
<accession>A0A7G8Q851</accession>
<dbReference type="Pfam" id="PF07883">
    <property type="entry name" value="Cupin_2"/>
    <property type="match status" value="1"/>
</dbReference>
<dbReference type="EMBL" id="CP060412">
    <property type="protein sequence ID" value="QNK02959.1"/>
    <property type="molecule type" value="Genomic_DNA"/>
</dbReference>
<evidence type="ECO:0000256" key="1">
    <source>
        <dbReference type="SAM" id="SignalP"/>
    </source>
</evidence>
<dbReference type="Gene3D" id="2.60.120.10">
    <property type="entry name" value="Jelly Rolls"/>
    <property type="match status" value="1"/>
</dbReference>
<dbReference type="CDD" id="cd02234">
    <property type="entry name" value="cupin_BLR7677-like"/>
    <property type="match status" value="1"/>
</dbReference>
<proteinExistence type="predicted"/>
<dbReference type="InterPro" id="IPR011051">
    <property type="entry name" value="RmlC_Cupin_sf"/>
</dbReference>
<evidence type="ECO:0000313" key="4">
    <source>
        <dbReference type="Proteomes" id="UP000515873"/>
    </source>
</evidence>
<organism evidence="3 4">
    <name type="scientific">Dyella telluris</name>
    <dbReference type="NCBI Taxonomy" id="2763498"/>
    <lineage>
        <taxon>Bacteria</taxon>
        <taxon>Pseudomonadati</taxon>
        <taxon>Pseudomonadota</taxon>
        <taxon>Gammaproteobacteria</taxon>
        <taxon>Lysobacterales</taxon>
        <taxon>Rhodanobacteraceae</taxon>
        <taxon>Dyella</taxon>
    </lineage>
</organism>
<reference evidence="3 4" key="1">
    <citation type="submission" date="2020-08" db="EMBL/GenBank/DDBJ databases">
        <title>Dyella sp. G9 isolated from forest soil.</title>
        <authorList>
            <person name="Fu J."/>
            <person name="Qiu L."/>
        </authorList>
    </citation>
    <scope>NUCLEOTIDE SEQUENCE [LARGE SCALE GENOMIC DNA]</scope>
    <source>
        <strain evidence="3 4">G9</strain>
    </source>
</reference>
<dbReference type="Proteomes" id="UP000515873">
    <property type="component" value="Chromosome"/>
</dbReference>
<feature type="domain" description="Cupin type-2" evidence="2">
    <location>
        <begin position="44"/>
        <end position="115"/>
    </location>
</feature>
<dbReference type="InterPro" id="IPR014710">
    <property type="entry name" value="RmlC-like_jellyroll"/>
</dbReference>
<dbReference type="AlphaFoldDB" id="A0A7G8Q851"/>
<dbReference type="PANTHER" id="PTHR38599:SF1">
    <property type="entry name" value="CUPIN DOMAIN PROTEIN (AFU_ORTHOLOGUE AFUA_3G13620)"/>
    <property type="match status" value="1"/>
</dbReference>
<keyword evidence="4" id="KW-1185">Reference proteome</keyword>
<keyword evidence="1" id="KW-0732">Signal</keyword>
<evidence type="ECO:0000259" key="2">
    <source>
        <dbReference type="Pfam" id="PF07883"/>
    </source>
</evidence>
<dbReference type="SUPFAM" id="SSF51182">
    <property type="entry name" value="RmlC-like cupins"/>
    <property type="match status" value="1"/>
</dbReference>
<feature type="signal peptide" evidence="1">
    <location>
        <begin position="1"/>
        <end position="21"/>
    </location>
</feature>